<evidence type="ECO:0000259" key="2">
    <source>
        <dbReference type="SMART" id="SM00860"/>
    </source>
</evidence>
<dbReference type="Proteomes" id="UP000000235">
    <property type="component" value="Chromosome"/>
</dbReference>
<feature type="domain" description="Knr4/Smi1-like" evidence="2">
    <location>
        <begin position="103"/>
        <end position="245"/>
    </location>
</feature>
<dbReference type="Gene3D" id="3.40.1580.10">
    <property type="entry name" value="SMI1/KNR4-like"/>
    <property type="match status" value="1"/>
</dbReference>
<evidence type="ECO:0000313" key="4">
    <source>
        <dbReference type="Proteomes" id="UP000000235"/>
    </source>
</evidence>
<dbReference type="STRING" id="369723.Strop_0484"/>
<feature type="region of interest" description="Disordered" evidence="1">
    <location>
        <begin position="264"/>
        <end position="288"/>
    </location>
</feature>
<evidence type="ECO:0000313" key="3">
    <source>
        <dbReference type="EMBL" id="ABP52969.1"/>
    </source>
</evidence>
<dbReference type="InterPro" id="IPR045642">
    <property type="entry name" value="DUF6406"/>
</dbReference>
<reference evidence="4" key="1">
    <citation type="journal article" date="2007" name="Proc. Natl. Acad. Sci. U.S.A.">
        <title>Genome sequencing reveals complex secondary metabolome in the marine actinomycete Salinispora tropica.</title>
        <authorList>
            <person name="Udwary D.W."/>
            <person name="Zeigler L."/>
            <person name="Asolkar R.N."/>
            <person name="Singan V."/>
            <person name="Lapidus A."/>
            <person name="Fenical W."/>
            <person name="Jensen P.R."/>
            <person name="Moore B.S."/>
        </authorList>
    </citation>
    <scope>NUCLEOTIDE SEQUENCE [LARGE SCALE GENOMIC DNA]</scope>
    <source>
        <strain evidence="4">ATCC BAA-916 / DSM 44818 / CNB-440</strain>
    </source>
</reference>
<keyword evidence="4" id="KW-1185">Reference proteome</keyword>
<sequence length="505" mass="56129">MSIRNNTPSSIGPARLAVRWLEGDSPVRAEFIVMPLWSQESPHYEVVLGETFPVGDETWRFADVDMKNADEWRVIVRRVDENEVMTPPTGRVWKSARLRPYGHLDEVQLQAVEAELGTRLPPSYRRWLEQTNGAQPEMEHHVPGRPFVLIPERPLCGVHPQHPSRDLVHAQRVHRDPWLSPDWLVIANLGGGLLLLSLRVRDMEREGIYFLPDAGLSGPIGSEGAAGRERHIVPVARSMGHLLGRITPVDVSDLPPAEIVWPGQSGHSGQEAQSPWAVRPETESPWTLQPEGQPRFTETPAAPAPLLPVGQFFGTFYPVVGSPERIHRVRLGSEVWELDNQRFILWALAHGSGAPSAGRPWTVSAVRDAAAGQLPGVDTAPLLDGLTAEGLLVEVAQEKAVEFARRHRVGARLLGLGNSAEEPWLWSIGFFEHPMVKVTRTVYNLWERAPSGESLWALCQALAAEEREADATEPDLTDPERMLTAFLQDIHQLLVASVIYLEPLP</sequence>
<proteinExistence type="predicted"/>
<dbReference type="InterPro" id="IPR018958">
    <property type="entry name" value="Knr4/Smi1-like_dom"/>
</dbReference>
<evidence type="ECO:0000256" key="1">
    <source>
        <dbReference type="SAM" id="MobiDB-lite"/>
    </source>
</evidence>
<dbReference type="InterPro" id="IPR037883">
    <property type="entry name" value="Knr4/Smi1-like_sf"/>
</dbReference>
<name>A4X269_SALTO</name>
<dbReference type="Pfam" id="PF19944">
    <property type="entry name" value="DUF6406"/>
    <property type="match status" value="1"/>
</dbReference>
<dbReference type="EMBL" id="CP000667">
    <property type="protein sequence ID" value="ABP52969.1"/>
    <property type="molecule type" value="Genomic_DNA"/>
</dbReference>
<dbReference type="KEGG" id="stp:Strop_0484"/>
<dbReference type="AlphaFoldDB" id="A4X269"/>
<gene>
    <name evidence="3" type="ordered locus">Strop_0484</name>
</gene>
<accession>A4X269</accession>
<dbReference type="RefSeq" id="WP_011904403.1">
    <property type="nucleotide sequence ID" value="NC_009380.1"/>
</dbReference>
<dbReference type="HOGENOM" id="CLU_539565_0_0_11"/>
<protein>
    <recommendedName>
        <fullName evidence="2">Knr4/Smi1-like domain-containing protein</fullName>
    </recommendedName>
</protein>
<dbReference type="PATRIC" id="fig|369723.5.peg.508"/>
<organism evidence="3 4">
    <name type="scientific">Salinispora tropica (strain ATCC BAA-916 / DSM 44818 / JCM 13857 / NBRC 105044 / CNB-440)</name>
    <dbReference type="NCBI Taxonomy" id="369723"/>
    <lineage>
        <taxon>Bacteria</taxon>
        <taxon>Bacillati</taxon>
        <taxon>Actinomycetota</taxon>
        <taxon>Actinomycetes</taxon>
        <taxon>Micromonosporales</taxon>
        <taxon>Micromonosporaceae</taxon>
        <taxon>Salinispora</taxon>
    </lineage>
</organism>
<dbReference type="SMART" id="SM00860">
    <property type="entry name" value="SMI1_KNR4"/>
    <property type="match status" value="1"/>
</dbReference>
<dbReference type="SUPFAM" id="SSF160631">
    <property type="entry name" value="SMI1/KNR4-like"/>
    <property type="match status" value="1"/>
</dbReference>
<dbReference type="Pfam" id="PF09346">
    <property type="entry name" value="SMI1_KNR4"/>
    <property type="match status" value="1"/>
</dbReference>
<dbReference type="eggNOG" id="ENOG5032D4H">
    <property type="taxonomic scope" value="Bacteria"/>
</dbReference>